<dbReference type="AlphaFoldDB" id="A0A7C9L827"/>
<gene>
    <name evidence="2" type="ORF">FH759_06215</name>
</gene>
<dbReference type="Proteomes" id="UP000483078">
    <property type="component" value="Unassembled WGS sequence"/>
</dbReference>
<evidence type="ECO:0000313" key="3">
    <source>
        <dbReference type="Proteomes" id="UP000483078"/>
    </source>
</evidence>
<accession>A0A7C9L827</accession>
<evidence type="ECO:0000256" key="1">
    <source>
        <dbReference type="SAM" id="SignalP"/>
    </source>
</evidence>
<evidence type="ECO:0008006" key="4">
    <source>
        <dbReference type="Google" id="ProtNLM"/>
    </source>
</evidence>
<dbReference type="RefSeq" id="WP_273248875.1">
    <property type="nucleotide sequence ID" value="NZ_VENJ01000006.1"/>
</dbReference>
<organism evidence="2 3">
    <name type="scientific">Sediminimonas qiaohouensis</name>
    <dbReference type="NCBI Taxonomy" id="552061"/>
    <lineage>
        <taxon>Bacteria</taxon>
        <taxon>Pseudomonadati</taxon>
        <taxon>Pseudomonadota</taxon>
        <taxon>Alphaproteobacteria</taxon>
        <taxon>Rhodobacterales</taxon>
        <taxon>Roseobacteraceae</taxon>
        <taxon>Sediminimonas</taxon>
    </lineage>
</organism>
<feature type="chain" id="PRO_5028832024" description="Antifreeze protein" evidence="1">
    <location>
        <begin position="22"/>
        <end position="516"/>
    </location>
</feature>
<feature type="signal peptide" evidence="1">
    <location>
        <begin position="1"/>
        <end position="21"/>
    </location>
</feature>
<evidence type="ECO:0000313" key="2">
    <source>
        <dbReference type="EMBL" id="MTJ04274.1"/>
    </source>
</evidence>
<comment type="caution">
    <text evidence="2">The sequence shown here is derived from an EMBL/GenBank/DDBJ whole genome shotgun (WGS) entry which is preliminary data.</text>
</comment>
<reference evidence="2 3" key="1">
    <citation type="submission" date="2019-06" db="EMBL/GenBank/DDBJ databases">
        <title>Enrichment of Autotrophic Halophilic Microorganisms from Red Sea Brine Pool Using Microbial Electrosynthesis System.</title>
        <authorList>
            <person name="Alqahtani M.F."/>
            <person name="Bajracharya S."/>
            <person name="Katuri K.P."/>
            <person name="Ali M."/>
            <person name="Saikaly P.E."/>
        </authorList>
    </citation>
    <scope>NUCLEOTIDE SEQUENCE [LARGE SCALE GENOMIC DNA]</scope>
    <source>
        <strain evidence="2">MES6</strain>
    </source>
</reference>
<dbReference type="EMBL" id="VENJ01000006">
    <property type="protein sequence ID" value="MTJ04274.1"/>
    <property type="molecule type" value="Genomic_DNA"/>
</dbReference>
<protein>
    <recommendedName>
        <fullName evidence="4">Antifreeze protein</fullName>
    </recommendedName>
</protein>
<proteinExistence type="predicted"/>
<name>A0A7C9L827_9RHOB</name>
<sequence length="516" mass="55459">MTRGGGIAAAWLLFAAQGALAQEPLSAIDWLSEHSAPPITQRDLDRSFERGAYPGVQSVQPPDIEVLPLEVTVEADAVGLVSSRVSGLPSDLWAGSDSDTLITLLRERRVARLPAMQRLLYTLLLAEAEPPKQNGNANRFLQGRVEKLMDLGALDPALALLDRAGPERPGLFDLWFDAALLTGQEDTVCQALRARPTLTQSQAARIFCLARGGQWADAALLLDTSAALGLLSEDEEDLLAWFLEPELFHGVEPPPPPQNPTALVFRLREAVGEPLPTTSLPRAFAVSDLRGTAGWKAQLTAAERLARTGALPENRLLGIYTARQPAASGGIWDRVEALQAFDEAMRRRDTEAIAETLPVVWIAMQSAELEVPFAALFASRLSRIPLTGSAAALAYEIALLGPEYEAAARTTGIKQAELAFVNGLARGSPALPQATGQLERAIAKGFSASATPKGVQEATRDSRLGEVILTAMRQYEQGVQGNLTRVSQSLATFRAVGLEDIARSAALQLLLLRPRL</sequence>
<keyword evidence="1" id="KW-0732">Signal</keyword>